<dbReference type="EMBL" id="FNCO01000005">
    <property type="protein sequence ID" value="SDH22881.1"/>
    <property type="molecule type" value="Genomic_DNA"/>
</dbReference>
<evidence type="ECO:0000256" key="5">
    <source>
        <dbReference type="ARBA" id="ARBA00023002"/>
    </source>
</evidence>
<feature type="domain" description="Glucose-methanol-choline oxidoreductase N-terminal" evidence="7">
    <location>
        <begin position="257"/>
        <end position="271"/>
    </location>
</feature>
<dbReference type="GO" id="GO:0016614">
    <property type="term" value="F:oxidoreductase activity, acting on CH-OH group of donors"/>
    <property type="evidence" value="ECO:0007669"/>
    <property type="project" value="InterPro"/>
</dbReference>
<dbReference type="Pfam" id="PF00732">
    <property type="entry name" value="GMC_oxred_N"/>
    <property type="match status" value="1"/>
</dbReference>
<feature type="binding site" evidence="6">
    <location>
        <position position="87"/>
    </location>
    <ligand>
        <name>FAD</name>
        <dbReference type="ChEBI" id="CHEBI:57692"/>
    </ligand>
</feature>
<dbReference type="GO" id="GO:0050660">
    <property type="term" value="F:flavin adenine dinucleotide binding"/>
    <property type="evidence" value="ECO:0007669"/>
    <property type="project" value="InterPro"/>
</dbReference>
<sequence>MQTDSVLYDYVIVGAGPAGCLLANRLSLNPSHRVLLLEAGGQDNYAWIHVPVGYLYCIGNPRTDWCFKTEAEPGLNGRALNYPRGKVLGGCSSINGMIYMRGQSRDYDAWAAQGNKGWGWKDVLPVFKRSQSHYAGDSDLHGGQGEWRVEQQRLSWTLLDAFREAAAQTGIPSIPDFNGGDNEGCSYFQVNQRRGVRWNASKAFLRPVAQRPNLTVLTHAEVSRIEFENGRASAVLAKVGQQERRLSAKREIILCCGAICSPMLLQRSGIGPRPLLERLGIGVRHELPGVGANLQDHLQLRLIYKVSNGQTLNQMAGSLWGKMNMGLRYAINRSGPLAMAPSQLGAFARSGPEQATANLEYHVQPLSLERFGEPLHRFPAFTASVCDLRPQSRGTVEIRSALADAAPLIRPNYLSHETDLKVAADAIRLTRRIASAPALARFEPVEYLPGASLQTDEELRQAASSIGTTIFHPVGTCKMGQGRDAVVDERLRVHGVTGLRVVDASIMPTITSGNTCSPTVMIAEKAAQMIIEDAIVDDKGISAGTAPLAELAVEPLKGSASR</sequence>
<evidence type="ECO:0000256" key="3">
    <source>
        <dbReference type="ARBA" id="ARBA00022630"/>
    </source>
</evidence>
<evidence type="ECO:0000256" key="4">
    <source>
        <dbReference type="ARBA" id="ARBA00022827"/>
    </source>
</evidence>
<protein>
    <submittedName>
        <fullName evidence="8">Choline dehydrogenase</fullName>
    </submittedName>
</protein>
<dbReference type="STRING" id="89065.SAMN05216605_105124"/>
<dbReference type="Pfam" id="PF05199">
    <property type="entry name" value="GMC_oxred_C"/>
    <property type="match status" value="1"/>
</dbReference>
<keyword evidence="9" id="KW-1185">Reference proteome</keyword>
<name>A0A1G8APE7_9PSED</name>
<keyword evidence="5" id="KW-0560">Oxidoreductase</keyword>
<comment type="cofactor">
    <cofactor evidence="1 6">
        <name>FAD</name>
        <dbReference type="ChEBI" id="CHEBI:57692"/>
    </cofactor>
</comment>
<dbReference type="RefSeq" id="WP_074752646.1">
    <property type="nucleotide sequence ID" value="NZ_FNCO01000005.1"/>
</dbReference>
<dbReference type="InterPro" id="IPR000172">
    <property type="entry name" value="GMC_OxRdtase_N"/>
</dbReference>
<proteinExistence type="inferred from homology"/>
<reference evidence="9" key="1">
    <citation type="submission" date="2016-10" db="EMBL/GenBank/DDBJ databases">
        <authorList>
            <person name="Varghese N."/>
            <person name="Submissions S."/>
        </authorList>
    </citation>
    <scope>NUCLEOTIDE SEQUENCE [LARGE SCALE GENOMIC DNA]</scope>
    <source>
        <strain evidence="9">ATCC 700689</strain>
    </source>
</reference>
<dbReference type="PANTHER" id="PTHR11552:SF147">
    <property type="entry name" value="CHOLINE DEHYDROGENASE, MITOCHONDRIAL"/>
    <property type="match status" value="1"/>
</dbReference>
<evidence type="ECO:0000256" key="6">
    <source>
        <dbReference type="PIRSR" id="PIRSR000137-2"/>
    </source>
</evidence>
<feature type="binding site" evidence="6">
    <location>
        <position position="222"/>
    </location>
    <ligand>
        <name>FAD</name>
        <dbReference type="ChEBI" id="CHEBI:57692"/>
    </ligand>
</feature>
<evidence type="ECO:0000256" key="1">
    <source>
        <dbReference type="ARBA" id="ARBA00001974"/>
    </source>
</evidence>
<dbReference type="InterPro" id="IPR036188">
    <property type="entry name" value="FAD/NAD-bd_sf"/>
</dbReference>
<comment type="similarity">
    <text evidence="2">Belongs to the GMC oxidoreductase family.</text>
</comment>
<evidence type="ECO:0000256" key="2">
    <source>
        <dbReference type="ARBA" id="ARBA00010790"/>
    </source>
</evidence>
<evidence type="ECO:0000259" key="7">
    <source>
        <dbReference type="PROSITE" id="PS00624"/>
    </source>
</evidence>
<dbReference type="SUPFAM" id="SSF51905">
    <property type="entry name" value="FAD/NAD(P)-binding domain"/>
    <property type="match status" value="1"/>
</dbReference>
<organism evidence="8 9">
    <name type="scientific">Pseudomonas abietaniphila</name>
    <dbReference type="NCBI Taxonomy" id="89065"/>
    <lineage>
        <taxon>Bacteria</taxon>
        <taxon>Pseudomonadati</taxon>
        <taxon>Pseudomonadota</taxon>
        <taxon>Gammaproteobacteria</taxon>
        <taxon>Pseudomonadales</taxon>
        <taxon>Pseudomonadaceae</taxon>
        <taxon>Pseudomonas</taxon>
    </lineage>
</organism>
<evidence type="ECO:0000313" key="9">
    <source>
        <dbReference type="Proteomes" id="UP000182894"/>
    </source>
</evidence>
<gene>
    <name evidence="8" type="ORF">SAMN05216605_105124</name>
</gene>
<dbReference type="PIRSF" id="PIRSF000137">
    <property type="entry name" value="Alcohol_oxidase"/>
    <property type="match status" value="1"/>
</dbReference>
<dbReference type="InterPro" id="IPR007867">
    <property type="entry name" value="GMC_OxRtase_C"/>
</dbReference>
<dbReference type="Gene3D" id="3.50.50.60">
    <property type="entry name" value="FAD/NAD(P)-binding domain"/>
    <property type="match status" value="1"/>
</dbReference>
<dbReference type="Proteomes" id="UP000182894">
    <property type="component" value="Unassembled WGS sequence"/>
</dbReference>
<keyword evidence="4 6" id="KW-0274">FAD</keyword>
<dbReference type="SUPFAM" id="SSF54373">
    <property type="entry name" value="FAD-linked reductases, C-terminal domain"/>
    <property type="match status" value="1"/>
</dbReference>
<dbReference type="Gene3D" id="3.30.560.10">
    <property type="entry name" value="Glucose Oxidase, domain 3"/>
    <property type="match status" value="1"/>
</dbReference>
<keyword evidence="3" id="KW-0285">Flavoprotein</keyword>
<dbReference type="InterPro" id="IPR012132">
    <property type="entry name" value="GMC_OxRdtase"/>
</dbReference>
<dbReference type="OrthoDB" id="9785276at2"/>
<accession>A0A1G8APE7</accession>
<evidence type="ECO:0000313" key="8">
    <source>
        <dbReference type="EMBL" id="SDH22881.1"/>
    </source>
</evidence>
<dbReference type="AlphaFoldDB" id="A0A1G8APE7"/>
<dbReference type="PANTHER" id="PTHR11552">
    <property type="entry name" value="GLUCOSE-METHANOL-CHOLINE GMC OXIDOREDUCTASE"/>
    <property type="match status" value="1"/>
</dbReference>
<dbReference type="PROSITE" id="PS00624">
    <property type="entry name" value="GMC_OXRED_2"/>
    <property type="match status" value="1"/>
</dbReference>